<organism evidence="1 2">
    <name type="scientific">Prevotella vespertina</name>
    <dbReference type="NCBI Taxonomy" id="2608404"/>
    <lineage>
        <taxon>Bacteria</taxon>
        <taxon>Pseudomonadati</taxon>
        <taxon>Bacteroidota</taxon>
        <taxon>Bacteroidia</taxon>
        <taxon>Bacteroidales</taxon>
        <taxon>Prevotellaceae</taxon>
        <taxon>Prevotella</taxon>
    </lineage>
</organism>
<dbReference type="Gene3D" id="6.20.20.10">
    <property type="match status" value="1"/>
</dbReference>
<dbReference type="SUPFAM" id="SSF57938">
    <property type="entry name" value="DnaJ/Hsp40 cysteine-rich domain"/>
    <property type="match status" value="1"/>
</dbReference>
<keyword evidence="2" id="KW-1185">Reference proteome</keyword>
<name>A0A7C9HS25_9BACT</name>
<accession>A0A7C9HS25</accession>
<sequence>MSKERRIIEIAPGLLSPGGRMGERFLSRGHVCTYCQGNGYRWQEDDWQERYKLKCPICEGSGKLDAVINVEWKASKE</sequence>
<dbReference type="EMBL" id="VVIQ01000003">
    <property type="protein sequence ID" value="MUL27542.1"/>
    <property type="molecule type" value="Genomic_DNA"/>
</dbReference>
<reference evidence="1 2" key="1">
    <citation type="submission" date="2019-09" db="EMBL/GenBank/DDBJ databases">
        <title>Prevotella A2879 sp. nov., isolated from an abscess of a patient.</title>
        <authorList>
            <person name="Buhl M."/>
            <person name="Oberhettinger P."/>
        </authorList>
    </citation>
    <scope>NUCLEOTIDE SEQUENCE [LARGE SCALE GENOMIC DNA]</scope>
    <source>
        <strain evidence="1 2">A2879</strain>
    </source>
</reference>
<dbReference type="RefSeq" id="WP_155715593.1">
    <property type="nucleotide sequence ID" value="NZ_VVIQ01000003.1"/>
</dbReference>
<evidence type="ECO:0000313" key="1">
    <source>
        <dbReference type="EMBL" id="MUL27542.1"/>
    </source>
</evidence>
<gene>
    <name evidence="1" type="ORF">F0475_04310</name>
</gene>
<protein>
    <submittedName>
        <fullName evidence="1">Uncharacterized protein</fullName>
    </submittedName>
</protein>
<dbReference type="Proteomes" id="UP000482295">
    <property type="component" value="Unassembled WGS sequence"/>
</dbReference>
<comment type="caution">
    <text evidence="1">The sequence shown here is derived from an EMBL/GenBank/DDBJ whole genome shotgun (WGS) entry which is preliminary data.</text>
</comment>
<dbReference type="InterPro" id="IPR036410">
    <property type="entry name" value="HSP_DnaJ_Cys-rich_dom_sf"/>
</dbReference>
<proteinExistence type="predicted"/>
<dbReference type="AlphaFoldDB" id="A0A7C9HS25"/>
<evidence type="ECO:0000313" key="2">
    <source>
        <dbReference type="Proteomes" id="UP000482295"/>
    </source>
</evidence>